<dbReference type="RefSeq" id="WP_252679397.1">
    <property type="nucleotide sequence ID" value="NZ_JAMXHT010000003.1"/>
</dbReference>
<reference evidence="1" key="2">
    <citation type="journal article" date="2023" name="Front. Microbiol.">
        <title>Ralstonia chuxiongensis sp. nov., Ralstonia mojiangensis sp. nov., and Ralstonia soli sp. nov., isolated from tobacco fields, are three novel species in the family Burkholderiaceae.</title>
        <authorList>
            <person name="Lu C.H."/>
            <person name="Zhang Y.Y."/>
            <person name="Jiang N."/>
            <person name="Chen W."/>
            <person name="Shao X."/>
            <person name="Zhao Z.M."/>
            <person name="Lu W.L."/>
            <person name="Hu X."/>
            <person name="Xi Y.X."/>
            <person name="Zou S.Y."/>
            <person name="Wei Q.J."/>
            <person name="Lin Z.L."/>
            <person name="Gong L."/>
            <person name="Gai X.T."/>
            <person name="Zhang L.Q."/>
            <person name="Li J.Y."/>
            <person name="Jin Y."/>
            <person name="Xia Z.Y."/>
        </authorList>
    </citation>
    <scope>NUCLEOTIDE SEQUENCE</scope>
    <source>
        <strain evidence="1">21MJYT02-11</strain>
    </source>
</reference>
<comment type="caution">
    <text evidence="1">The sequence shown here is derived from an EMBL/GenBank/DDBJ whole genome shotgun (WGS) entry which is preliminary data.</text>
</comment>
<sequence>MAHQKVTFLHSTGSKGEMLGMLRELVKATQLMEAEADRLTRLLEQACPMAKAA</sequence>
<dbReference type="Proteomes" id="UP001162811">
    <property type="component" value="Unassembled WGS sequence"/>
</dbReference>
<evidence type="ECO:0000313" key="2">
    <source>
        <dbReference type="Proteomes" id="UP001162811"/>
    </source>
</evidence>
<evidence type="ECO:0000313" key="1">
    <source>
        <dbReference type="EMBL" id="MCO5398328.1"/>
    </source>
</evidence>
<gene>
    <name evidence="1" type="ORF">NG900_08985</name>
</gene>
<reference evidence="1" key="1">
    <citation type="submission" date="2022-06" db="EMBL/GenBank/DDBJ databases">
        <authorList>
            <person name="Lu C.-H."/>
        </authorList>
    </citation>
    <scope>NUCLEOTIDE SEQUENCE</scope>
    <source>
        <strain evidence="1">21MJYT02-11</strain>
    </source>
</reference>
<protein>
    <submittedName>
        <fullName evidence="1">Uncharacterized protein</fullName>
    </submittedName>
</protein>
<proteinExistence type="predicted"/>
<keyword evidence="2" id="KW-1185">Reference proteome</keyword>
<organism evidence="1 2">
    <name type="scientific">Ralstonia soli</name>
    <dbReference type="NCBI Taxonomy" id="2953896"/>
    <lineage>
        <taxon>Bacteria</taxon>
        <taxon>Pseudomonadati</taxon>
        <taxon>Pseudomonadota</taxon>
        <taxon>Betaproteobacteria</taxon>
        <taxon>Burkholderiales</taxon>
        <taxon>Burkholderiaceae</taxon>
        <taxon>Ralstonia</taxon>
    </lineage>
</organism>
<name>A0ABT1AJ73_9RALS</name>
<accession>A0ABT1AJ73</accession>
<dbReference type="EMBL" id="JAMXHT010000003">
    <property type="protein sequence ID" value="MCO5398328.1"/>
    <property type="molecule type" value="Genomic_DNA"/>
</dbReference>